<evidence type="ECO:0000313" key="1">
    <source>
        <dbReference type="EMBL" id="SCA74603.1"/>
    </source>
</evidence>
<proteinExistence type="predicted"/>
<gene>
    <name evidence="1" type="ORF">BN4901_0468</name>
</gene>
<accession>A0ABY0JXG9</accession>
<sequence>MAIFPPGAGIVKGAAIAPLTRSLAFSVQRSDTAEVNGSLSLK</sequence>
<comment type="caution">
    <text evidence="1">The sequence shown here is derived from an EMBL/GenBank/DDBJ whole genome shotgun (WGS) entry which is preliminary data.</text>
</comment>
<name>A0ABY0JXG9_9ENTR</name>
<dbReference type="Proteomes" id="UP000195338">
    <property type="component" value="Unassembled WGS sequence"/>
</dbReference>
<protein>
    <submittedName>
        <fullName evidence="1">Uncharacterized protein</fullName>
    </submittedName>
</protein>
<dbReference type="EMBL" id="FLUX01000007">
    <property type="protein sequence ID" value="SCA74603.1"/>
    <property type="molecule type" value="Genomic_DNA"/>
</dbReference>
<reference evidence="1 2" key="1">
    <citation type="submission" date="2016-04" db="EMBL/GenBank/DDBJ databases">
        <authorList>
            <person name="Mornico D."/>
        </authorList>
    </citation>
    <scope>NUCLEOTIDE SEQUENCE [LARGE SCALE GENOMIC DNA]</scope>
    <source>
        <strain evidence="1 2">A121</strain>
    </source>
</reference>
<organism evidence="1 2">
    <name type="scientific">Citrobacter europaeus</name>
    <dbReference type="NCBI Taxonomy" id="1914243"/>
    <lineage>
        <taxon>Bacteria</taxon>
        <taxon>Pseudomonadati</taxon>
        <taxon>Pseudomonadota</taxon>
        <taxon>Gammaproteobacteria</taxon>
        <taxon>Enterobacterales</taxon>
        <taxon>Enterobacteriaceae</taxon>
        <taxon>Citrobacter</taxon>
    </lineage>
</organism>
<evidence type="ECO:0000313" key="2">
    <source>
        <dbReference type="Proteomes" id="UP000195338"/>
    </source>
</evidence>
<keyword evidence="2" id="KW-1185">Reference proteome</keyword>